<keyword evidence="2" id="KW-1185">Reference proteome</keyword>
<evidence type="ECO:0000313" key="1">
    <source>
        <dbReference type="EMBL" id="TFF33272.1"/>
    </source>
</evidence>
<comment type="caution">
    <text evidence="1">The sequence shown here is derived from an EMBL/GenBank/DDBJ whole genome shotgun (WGS) entry which is preliminary data.</text>
</comment>
<dbReference type="Proteomes" id="UP000297540">
    <property type="component" value="Unassembled WGS sequence"/>
</dbReference>
<sequence>MKSHLLNITKDDETFQFEIYDYPHYEHHACKFDVFQNGVFVAGFNPDDNHILQICKDSGAVDPQVLDIVAEEIEAHHWV</sequence>
<protein>
    <submittedName>
        <fullName evidence="1">Uncharacterized protein</fullName>
    </submittedName>
</protein>
<dbReference type="EMBL" id="SOZE01000050">
    <property type="protein sequence ID" value="TFF33272.1"/>
    <property type="molecule type" value="Genomic_DNA"/>
</dbReference>
<accession>A0A4Y8S2N3</accession>
<reference evidence="1 2" key="1">
    <citation type="journal article" date="2017" name="Int. J. Syst. Evol. Microbiol.">
        <title>Mucilaginibacterpsychrotolerans sp. nov., isolated from peatlands.</title>
        <authorList>
            <person name="Deng Y."/>
            <person name="Shen L."/>
            <person name="Xu B."/>
            <person name="Liu Y."/>
            <person name="Gu Z."/>
            <person name="Liu H."/>
            <person name="Zhou Y."/>
        </authorList>
    </citation>
    <scope>NUCLEOTIDE SEQUENCE [LARGE SCALE GENOMIC DNA]</scope>
    <source>
        <strain evidence="1 2">NH7-4</strain>
    </source>
</reference>
<organism evidence="1 2">
    <name type="scientific">Mucilaginibacter psychrotolerans</name>
    <dbReference type="NCBI Taxonomy" id="1524096"/>
    <lineage>
        <taxon>Bacteria</taxon>
        <taxon>Pseudomonadati</taxon>
        <taxon>Bacteroidota</taxon>
        <taxon>Sphingobacteriia</taxon>
        <taxon>Sphingobacteriales</taxon>
        <taxon>Sphingobacteriaceae</taxon>
        <taxon>Mucilaginibacter</taxon>
    </lineage>
</organism>
<evidence type="ECO:0000313" key="2">
    <source>
        <dbReference type="Proteomes" id="UP000297540"/>
    </source>
</evidence>
<dbReference type="OrthoDB" id="769901at2"/>
<dbReference type="AlphaFoldDB" id="A0A4Y8S2N3"/>
<name>A0A4Y8S2N3_9SPHI</name>
<proteinExistence type="predicted"/>
<dbReference type="RefSeq" id="WP_133236678.1">
    <property type="nucleotide sequence ID" value="NZ_SOZE01000050.1"/>
</dbReference>
<gene>
    <name evidence="1" type="ORF">E2R66_26705</name>
</gene>